<name>A0ACB7NVH4_9PEZI</name>
<accession>A0ACB7NVH4</accession>
<reference evidence="1 2" key="1">
    <citation type="journal article" date="2021" name="Nat. Commun.">
        <title>Genetic determinants of endophytism in the Arabidopsis root mycobiome.</title>
        <authorList>
            <person name="Mesny F."/>
            <person name="Miyauchi S."/>
            <person name="Thiergart T."/>
            <person name="Pickel B."/>
            <person name="Atanasova L."/>
            <person name="Karlsson M."/>
            <person name="Huettel B."/>
            <person name="Barry K.W."/>
            <person name="Haridas S."/>
            <person name="Chen C."/>
            <person name="Bauer D."/>
            <person name="Andreopoulos W."/>
            <person name="Pangilinan J."/>
            <person name="LaButti K."/>
            <person name="Riley R."/>
            <person name="Lipzen A."/>
            <person name="Clum A."/>
            <person name="Drula E."/>
            <person name="Henrissat B."/>
            <person name="Kohler A."/>
            <person name="Grigoriev I.V."/>
            <person name="Martin F.M."/>
            <person name="Hacquard S."/>
        </authorList>
    </citation>
    <scope>NUCLEOTIDE SEQUENCE [LARGE SCALE GENOMIC DNA]</scope>
    <source>
        <strain evidence="1 2">MPI-SDFR-AT-0079</strain>
    </source>
</reference>
<protein>
    <submittedName>
        <fullName evidence="1">UbiA prenyltransferase family-domain-containing protein</fullName>
    </submittedName>
</protein>
<sequence>MGTTTARPRRVHRPKPEPEEPAHAAAPSVSVQYSSGRVTGWVSHLPPSWVPYVQLARLTLPAALILIYLPTLFGVLLAAILARGGGGGDGSNATDGDYHFPNPWWYTCLLLLVSSFFFSNAAHAWDDLADAPIDILIPRTARRPIPRGDVSHLAAFTFVAANAAGAGITLLGFPDPAGTLRYALPNILATAYYPYAKRHTNLPQLVLGFCLAWGVVMGAVAVGCEPFALGDIIRLHPSNTLPHVFSPHLPQQPLSQLPLSPTLTLPLTLPFTTPPLNTTLTLSLPFLSLLTASALWSAIYDTIYAAEDIEADLRLHLGSIAVLCGLRHTKTALWGLLGALAGCLVLCGLSLPATAGWVFYVLAPGGCTAALGAMVWSVDLRDARSTWWWFKYGYWLVGGALVGGLGSEFMRRVG</sequence>
<evidence type="ECO:0000313" key="2">
    <source>
        <dbReference type="Proteomes" id="UP000724584"/>
    </source>
</evidence>
<dbReference type="EMBL" id="JAGIZQ010000007">
    <property type="protein sequence ID" value="KAH6617534.1"/>
    <property type="molecule type" value="Genomic_DNA"/>
</dbReference>
<gene>
    <name evidence="1" type="ORF">F5144DRAFT_499241</name>
</gene>
<proteinExistence type="predicted"/>
<dbReference type="Proteomes" id="UP000724584">
    <property type="component" value="Unassembled WGS sequence"/>
</dbReference>
<keyword evidence="2" id="KW-1185">Reference proteome</keyword>
<organism evidence="1 2">
    <name type="scientific">Chaetomium tenue</name>
    <dbReference type="NCBI Taxonomy" id="1854479"/>
    <lineage>
        <taxon>Eukaryota</taxon>
        <taxon>Fungi</taxon>
        <taxon>Dikarya</taxon>
        <taxon>Ascomycota</taxon>
        <taxon>Pezizomycotina</taxon>
        <taxon>Sordariomycetes</taxon>
        <taxon>Sordariomycetidae</taxon>
        <taxon>Sordariales</taxon>
        <taxon>Chaetomiaceae</taxon>
        <taxon>Chaetomium</taxon>
    </lineage>
</organism>
<evidence type="ECO:0000313" key="1">
    <source>
        <dbReference type="EMBL" id="KAH6617534.1"/>
    </source>
</evidence>
<comment type="caution">
    <text evidence="1">The sequence shown here is derived from an EMBL/GenBank/DDBJ whole genome shotgun (WGS) entry which is preliminary data.</text>
</comment>